<dbReference type="GO" id="GO:0032259">
    <property type="term" value="P:methylation"/>
    <property type="evidence" value="ECO:0007669"/>
    <property type="project" value="UniProtKB-KW"/>
</dbReference>
<dbReference type="InterPro" id="IPR036217">
    <property type="entry name" value="MethylDNA_cys_MeTrfase_DNAb"/>
</dbReference>
<dbReference type="NCBIfam" id="TIGR00589">
    <property type="entry name" value="ogt"/>
    <property type="match status" value="1"/>
</dbReference>
<feature type="domain" description="Methylated-DNA-[protein]-cysteine S-methyltransferase DNA binding" evidence="7">
    <location>
        <begin position="78"/>
        <end position="156"/>
    </location>
</feature>
<evidence type="ECO:0000256" key="6">
    <source>
        <dbReference type="ARBA" id="ARBA00049348"/>
    </source>
</evidence>
<keyword evidence="4" id="KW-0227">DNA damage</keyword>
<dbReference type="InterPro" id="IPR001497">
    <property type="entry name" value="MethylDNA_cys_MeTrfase_AS"/>
</dbReference>
<protein>
    <submittedName>
        <fullName evidence="8">MGMT family protein</fullName>
    </submittedName>
</protein>
<evidence type="ECO:0000256" key="5">
    <source>
        <dbReference type="ARBA" id="ARBA00023204"/>
    </source>
</evidence>
<dbReference type="Gene3D" id="1.10.10.10">
    <property type="entry name" value="Winged helix-like DNA-binding domain superfamily/Winged helix DNA-binding domain"/>
    <property type="match status" value="1"/>
</dbReference>
<dbReference type="PANTHER" id="PTHR10815">
    <property type="entry name" value="METHYLATED-DNA--PROTEIN-CYSTEINE METHYLTRANSFERASE"/>
    <property type="match status" value="1"/>
</dbReference>
<dbReference type="SUPFAM" id="SSF46767">
    <property type="entry name" value="Methylated DNA-protein cysteine methyltransferase, C-terminal domain"/>
    <property type="match status" value="1"/>
</dbReference>
<dbReference type="GO" id="GO:0006281">
    <property type="term" value="P:DNA repair"/>
    <property type="evidence" value="ECO:0007669"/>
    <property type="project" value="UniProtKB-KW"/>
</dbReference>
<evidence type="ECO:0000256" key="2">
    <source>
        <dbReference type="ARBA" id="ARBA00022603"/>
    </source>
</evidence>
<evidence type="ECO:0000313" key="8">
    <source>
        <dbReference type="EMBL" id="HEL65662.1"/>
    </source>
</evidence>
<keyword evidence="5" id="KW-0234">DNA repair</keyword>
<accession>A0A7C2EIY2</accession>
<dbReference type="PANTHER" id="PTHR10815:SF5">
    <property type="entry name" value="METHYLATED-DNA--PROTEIN-CYSTEINE METHYLTRANSFERASE"/>
    <property type="match status" value="1"/>
</dbReference>
<proteinExistence type="predicted"/>
<reference evidence="8" key="1">
    <citation type="journal article" date="2020" name="mSystems">
        <title>Genome- and Community-Level Interaction Insights into Carbon Utilization and Element Cycling Functions of Hydrothermarchaeota in Hydrothermal Sediment.</title>
        <authorList>
            <person name="Zhou Z."/>
            <person name="Liu Y."/>
            <person name="Xu W."/>
            <person name="Pan J."/>
            <person name="Luo Z.H."/>
            <person name="Li M."/>
        </authorList>
    </citation>
    <scope>NUCLEOTIDE SEQUENCE [LARGE SCALE GENOMIC DNA]</scope>
    <source>
        <strain evidence="8">SpSt-300</strain>
    </source>
</reference>
<name>A0A7C2EIY2_9THEO</name>
<dbReference type="InterPro" id="IPR014048">
    <property type="entry name" value="MethylDNA_cys_MeTrfase_DNA-bd"/>
</dbReference>
<dbReference type="EMBL" id="DSMU01000203">
    <property type="protein sequence ID" value="HEL65662.1"/>
    <property type="molecule type" value="Genomic_DNA"/>
</dbReference>
<keyword evidence="3" id="KW-0808">Transferase</keyword>
<keyword evidence="2" id="KW-0489">Methyltransferase</keyword>
<evidence type="ECO:0000256" key="1">
    <source>
        <dbReference type="ARBA" id="ARBA00001286"/>
    </source>
</evidence>
<comment type="catalytic activity">
    <reaction evidence="6">
        <text>a 6-O-methyl-2'-deoxyguanosine in DNA + L-cysteinyl-[protein] = S-methyl-L-cysteinyl-[protein] + a 2'-deoxyguanosine in DNA</text>
        <dbReference type="Rhea" id="RHEA:24000"/>
        <dbReference type="Rhea" id="RHEA-COMP:10131"/>
        <dbReference type="Rhea" id="RHEA-COMP:10132"/>
        <dbReference type="Rhea" id="RHEA-COMP:11367"/>
        <dbReference type="Rhea" id="RHEA-COMP:11368"/>
        <dbReference type="ChEBI" id="CHEBI:29950"/>
        <dbReference type="ChEBI" id="CHEBI:82612"/>
        <dbReference type="ChEBI" id="CHEBI:85445"/>
        <dbReference type="ChEBI" id="CHEBI:85448"/>
        <dbReference type="EC" id="2.1.1.63"/>
    </reaction>
</comment>
<sequence length="159" mass="17317">MVTQRIELPGGGAFTAVWSERGLWRLLFPETATGPEVRSGGDVPSAWREALANLFAAYFSGMAVDFGGVPVDFAGYTPFQEQVLRFVRGIPYGKVTTYGEVAEGIGRPGAARAAGQVLRRNRTPLVIPCHRVVGRRCPGGFSAGLSWKERLLRLERILP</sequence>
<evidence type="ECO:0000256" key="3">
    <source>
        <dbReference type="ARBA" id="ARBA00022679"/>
    </source>
</evidence>
<dbReference type="PROSITE" id="PS00374">
    <property type="entry name" value="MGMT"/>
    <property type="match status" value="1"/>
</dbReference>
<evidence type="ECO:0000259" key="7">
    <source>
        <dbReference type="Pfam" id="PF01035"/>
    </source>
</evidence>
<comment type="caution">
    <text evidence="8">The sequence shown here is derived from an EMBL/GenBank/DDBJ whole genome shotgun (WGS) entry which is preliminary data.</text>
</comment>
<comment type="catalytic activity">
    <reaction evidence="1">
        <text>a 4-O-methyl-thymidine in DNA + L-cysteinyl-[protein] = a thymidine in DNA + S-methyl-L-cysteinyl-[protein]</text>
        <dbReference type="Rhea" id="RHEA:53428"/>
        <dbReference type="Rhea" id="RHEA-COMP:10131"/>
        <dbReference type="Rhea" id="RHEA-COMP:10132"/>
        <dbReference type="Rhea" id="RHEA-COMP:13555"/>
        <dbReference type="Rhea" id="RHEA-COMP:13556"/>
        <dbReference type="ChEBI" id="CHEBI:29950"/>
        <dbReference type="ChEBI" id="CHEBI:82612"/>
        <dbReference type="ChEBI" id="CHEBI:137386"/>
        <dbReference type="ChEBI" id="CHEBI:137387"/>
        <dbReference type="EC" id="2.1.1.63"/>
    </reaction>
</comment>
<dbReference type="InterPro" id="IPR036388">
    <property type="entry name" value="WH-like_DNA-bd_sf"/>
</dbReference>
<dbReference type="Pfam" id="PF01035">
    <property type="entry name" value="DNA_binding_1"/>
    <property type="match status" value="1"/>
</dbReference>
<evidence type="ECO:0000256" key="4">
    <source>
        <dbReference type="ARBA" id="ARBA00022763"/>
    </source>
</evidence>
<dbReference type="CDD" id="cd06445">
    <property type="entry name" value="ATase"/>
    <property type="match status" value="1"/>
</dbReference>
<organism evidence="8">
    <name type="scientific">Ammonifex degensii</name>
    <dbReference type="NCBI Taxonomy" id="42838"/>
    <lineage>
        <taxon>Bacteria</taxon>
        <taxon>Bacillati</taxon>
        <taxon>Bacillota</taxon>
        <taxon>Clostridia</taxon>
        <taxon>Thermoanaerobacterales</taxon>
        <taxon>Thermoanaerobacteraceae</taxon>
        <taxon>Ammonifex</taxon>
    </lineage>
</organism>
<gene>
    <name evidence="8" type="ORF">ENQ34_03140</name>
</gene>
<dbReference type="GO" id="GO:0003908">
    <property type="term" value="F:methylated-DNA-[protein]-cysteine S-methyltransferase activity"/>
    <property type="evidence" value="ECO:0007669"/>
    <property type="project" value="UniProtKB-EC"/>
</dbReference>
<dbReference type="AlphaFoldDB" id="A0A7C2EIY2"/>